<dbReference type="EMBL" id="CP109831">
    <property type="protein sequence ID" value="UYU18068.1"/>
    <property type="molecule type" value="Genomic_DNA"/>
</dbReference>
<feature type="transmembrane region" description="Helical" evidence="7">
    <location>
        <begin position="258"/>
        <end position="279"/>
    </location>
</feature>
<proteinExistence type="inferred from homology"/>
<feature type="transmembrane region" description="Helical" evidence="7">
    <location>
        <begin position="396"/>
        <end position="418"/>
    </location>
</feature>
<reference evidence="8" key="1">
    <citation type="submission" date="2022-10" db="EMBL/GenBank/DDBJ databases">
        <title>Complete genome of Methanoculleus submarinus DSM 15122.</title>
        <authorList>
            <person name="Chen S.-C."/>
            <person name="Lai S.-J."/>
            <person name="You Y.-T."/>
        </authorList>
    </citation>
    <scope>NUCLEOTIDE SEQUENCE</scope>
    <source>
        <strain evidence="8">DSM 15122</strain>
    </source>
</reference>
<comment type="subcellular location">
    <subcellularLocation>
        <location evidence="1">Cell membrane</location>
        <topology evidence="1">Multi-pass membrane protein</topology>
    </subcellularLocation>
</comment>
<protein>
    <submittedName>
        <fullName evidence="8">Oligosaccharide flippase family protein</fullName>
    </submittedName>
</protein>
<evidence type="ECO:0000313" key="9">
    <source>
        <dbReference type="Proteomes" id="UP001156196"/>
    </source>
</evidence>
<dbReference type="Proteomes" id="UP001156196">
    <property type="component" value="Chromosome"/>
</dbReference>
<feature type="transmembrane region" description="Helical" evidence="7">
    <location>
        <begin position="145"/>
        <end position="165"/>
    </location>
</feature>
<dbReference type="PANTHER" id="PTHR30250">
    <property type="entry name" value="PST FAMILY PREDICTED COLANIC ACID TRANSPORTER"/>
    <property type="match status" value="1"/>
</dbReference>
<keyword evidence="5 7" id="KW-1133">Transmembrane helix</keyword>
<evidence type="ECO:0000256" key="7">
    <source>
        <dbReference type="SAM" id="Phobius"/>
    </source>
</evidence>
<evidence type="ECO:0000256" key="1">
    <source>
        <dbReference type="ARBA" id="ARBA00004651"/>
    </source>
</evidence>
<dbReference type="KEGG" id="msum:OH143_10210"/>
<dbReference type="RefSeq" id="WP_081432589.1">
    <property type="nucleotide sequence ID" value="NZ_CP109831.1"/>
</dbReference>
<dbReference type="GeneID" id="76731268"/>
<keyword evidence="9" id="KW-1185">Reference proteome</keyword>
<feature type="transmembrane region" description="Helical" evidence="7">
    <location>
        <begin position="424"/>
        <end position="445"/>
    </location>
</feature>
<accession>A0AAX3E7T4</accession>
<feature type="transmembrane region" description="Helical" evidence="7">
    <location>
        <begin position="110"/>
        <end position="133"/>
    </location>
</feature>
<keyword evidence="4 7" id="KW-0812">Transmembrane</keyword>
<feature type="transmembrane region" description="Helical" evidence="7">
    <location>
        <begin position="363"/>
        <end position="384"/>
    </location>
</feature>
<evidence type="ECO:0000256" key="3">
    <source>
        <dbReference type="ARBA" id="ARBA00022475"/>
    </source>
</evidence>
<sequence>MSLEGISNIMSKLPGFEKLRNIFLQIGYRQYSSAMSSPLWKGVVVIGGGTALAQGITIISTPIITRLYIPSDFGLLGIYSSILTILLVIASLRYEYAIPVPKDSSRAANILILCLMIITGVTGILCISFLLIGSRIAEMLDLQDLLPYSWLVLVGLLGAGIYQALNYWAIRQRDYPRITRTKINQSLGGSLSKILFGLLSLGPLGLILGHIVSNVAGIYTFIKAIVKKDRDAFGDISVIGIKSVAQDYRSFPMYTAPATLLFAVSLQIPVFMLTVMYGLDVVGWYTLAHQMLALPVALISGSMAQAFYGEAAKGVRESPEILRRLYLDTTKKLALIGIPLLGMIAIIAPWIFPIVFGSAWEEAGLFCLPLALVAVSQFIVTPTSKLAVYGFNHWDLYFNCARTVMVFGGFYFASMFNFGPLVTLTLYGAIMAVMYFVLYLLNLCAIDRLHLGGRSCFQ</sequence>
<evidence type="ECO:0000256" key="4">
    <source>
        <dbReference type="ARBA" id="ARBA00022692"/>
    </source>
</evidence>
<evidence type="ECO:0000256" key="5">
    <source>
        <dbReference type="ARBA" id="ARBA00022989"/>
    </source>
</evidence>
<feature type="transmembrane region" description="Helical" evidence="7">
    <location>
        <begin position="333"/>
        <end position="357"/>
    </location>
</feature>
<dbReference type="AlphaFoldDB" id="A0AAX3E7T4"/>
<evidence type="ECO:0000313" key="8">
    <source>
        <dbReference type="EMBL" id="UYU18068.1"/>
    </source>
</evidence>
<organism evidence="8 9">
    <name type="scientific">Methanoculleus submarinus</name>
    <dbReference type="NCBI Taxonomy" id="204050"/>
    <lineage>
        <taxon>Archaea</taxon>
        <taxon>Methanobacteriati</taxon>
        <taxon>Methanobacteriota</taxon>
        <taxon>Stenosarchaea group</taxon>
        <taxon>Methanomicrobia</taxon>
        <taxon>Methanomicrobiales</taxon>
        <taxon>Methanomicrobiaceae</taxon>
        <taxon>Methanoculleus</taxon>
    </lineage>
</organism>
<evidence type="ECO:0000256" key="2">
    <source>
        <dbReference type="ARBA" id="ARBA00007430"/>
    </source>
</evidence>
<keyword evidence="3" id="KW-1003">Cell membrane</keyword>
<comment type="similarity">
    <text evidence="2">Belongs to the polysaccharide synthase family.</text>
</comment>
<gene>
    <name evidence="8" type="ORF">OH143_10210</name>
</gene>
<dbReference type="PANTHER" id="PTHR30250:SF10">
    <property type="entry name" value="LIPOPOLYSACCHARIDE BIOSYNTHESIS PROTEIN WZXC"/>
    <property type="match status" value="1"/>
</dbReference>
<feature type="transmembrane region" description="Helical" evidence="7">
    <location>
        <begin position="39"/>
        <end position="61"/>
    </location>
</feature>
<feature type="transmembrane region" description="Helical" evidence="7">
    <location>
        <begin position="73"/>
        <end position="90"/>
    </location>
</feature>
<dbReference type="InterPro" id="IPR050833">
    <property type="entry name" value="Poly_Biosynth_Transport"/>
</dbReference>
<name>A0AAX3E7T4_9EURY</name>
<evidence type="ECO:0000256" key="6">
    <source>
        <dbReference type="ARBA" id="ARBA00023136"/>
    </source>
</evidence>
<keyword evidence="6 7" id="KW-0472">Membrane</keyword>
<feature type="transmembrane region" description="Helical" evidence="7">
    <location>
        <begin position="194"/>
        <end position="222"/>
    </location>
</feature>
<dbReference type="Pfam" id="PF13440">
    <property type="entry name" value="Polysacc_synt_3"/>
    <property type="match status" value="1"/>
</dbReference>
<dbReference type="GO" id="GO:0005886">
    <property type="term" value="C:plasma membrane"/>
    <property type="evidence" value="ECO:0007669"/>
    <property type="project" value="UniProtKB-SubCell"/>
</dbReference>